<evidence type="ECO:0000313" key="1">
    <source>
        <dbReference type="EMBL" id="JAB62441.1"/>
    </source>
</evidence>
<organism evidence="1">
    <name type="scientific">Anoplophora glabripennis</name>
    <name type="common">Asian longhorn beetle</name>
    <name type="synonym">Anoplophora nobilis</name>
    <dbReference type="NCBI Taxonomy" id="217634"/>
    <lineage>
        <taxon>Eukaryota</taxon>
        <taxon>Metazoa</taxon>
        <taxon>Ecdysozoa</taxon>
        <taxon>Arthropoda</taxon>
        <taxon>Hexapoda</taxon>
        <taxon>Insecta</taxon>
        <taxon>Pterygota</taxon>
        <taxon>Neoptera</taxon>
        <taxon>Endopterygota</taxon>
        <taxon>Coleoptera</taxon>
        <taxon>Polyphaga</taxon>
        <taxon>Cucujiformia</taxon>
        <taxon>Chrysomeloidea</taxon>
        <taxon>Cerambycidae</taxon>
        <taxon>Lamiinae</taxon>
        <taxon>Lamiini</taxon>
        <taxon>Anoplophora</taxon>
    </lineage>
</organism>
<name>V5I7Q5_ANOGL</name>
<proteinExistence type="predicted"/>
<dbReference type="EMBL" id="GALX01006025">
    <property type="protein sequence ID" value="JAB62441.1"/>
    <property type="molecule type" value="Transcribed_RNA"/>
</dbReference>
<protein>
    <submittedName>
        <fullName evidence="1">Uncharacterized protein</fullName>
    </submittedName>
</protein>
<feature type="non-terminal residue" evidence="1">
    <location>
        <position position="1"/>
    </location>
</feature>
<accession>V5I7Q5</accession>
<sequence length="148" mass="17446">QTIENNREDIIPNVRNIHKYSRYDSGPYQVYIENIKTDFKGKLNALKVGDIILTNWPVLDNKIKNIDAVGRNRVRVNFKEPNSANYLIEQNDSQIFKNYDLEAYIPKFTIFRQGVIKGIPTEYSDQCLQRKIKQVDHHCRFEVDKVKD</sequence>
<dbReference type="AlphaFoldDB" id="V5I7Q5"/>
<reference evidence="1" key="1">
    <citation type="submission" date="2013-07" db="EMBL/GenBank/DDBJ databases">
        <title>Midgut Transcriptome Profiling of Anoplphora glabripennis, a Lignocellulose Degrading, Wood-Boring Cerambycid.</title>
        <authorList>
            <person name="Scully E.D."/>
            <person name="Hoover K."/>
            <person name="Carlson J.E."/>
            <person name="Tien M."/>
            <person name="Geib S.M."/>
        </authorList>
    </citation>
    <scope>NUCLEOTIDE SEQUENCE</scope>
</reference>